<reference evidence="2" key="3">
    <citation type="submission" date="2022-06" db="UniProtKB">
        <authorList>
            <consortium name="EnsemblPlants"/>
        </authorList>
    </citation>
    <scope>IDENTIFICATION</scope>
</reference>
<reference evidence="2" key="2">
    <citation type="submission" date="2018-03" db="EMBL/GenBank/DDBJ databases">
        <title>The Triticum urartu genome reveals the dynamic nature of wheat genome evolution.</title>
        <authorList>
            <person name="Ling H."/>
            <person name="Ma B."/>
            <person name="Shi X."/>
            <person name="Liu H."/>
            <person name="Dong L."/>
            <person name="Sun H."/>
            <person name="Cao Y."/>
            <person name="Gao Q."/>
            <person name="Zheng S."/>
            <person name="Li Y."/>
            <person name="Yu Y."/>
            <person name="Du H."/>
            <person name="Qi M."/>
            <person name="Li Y."/>
            <person name="Yu H."/>
            <person name="Cui Y."/>
            <person name="Wang N."/>
            <person name="Chen C."/>
            <person name="Wu H."/>
            <person name="Zhao Y."/>
            <person name="Zhang J."/>
            <person name="Li Y."/>
            <person name="Zhou W."/>
            <person name="Zhang B."/>
            <person name="Hu W."/>
            <person name="Eijk M."/>
            <person name="Tang J."/>
            <person name="Witsenboer H."/>
            <person name="Zhao S."/>
            <person name="Li Z."/>
            <person name="Zhang A."/>
            <person name="Wang D."/>
            <person name="Liang C."/>
        </authorList>
    </citation>
    <scope>NUCLEOTIDE SEQUENCE [LARGE SCALE GENOMIC DNA]</scope>
    <source>
        <strain evidence="2">cv. G1812</strain>
    </source>
</reference>
<feature type="transmembrane region" description="Helical" evidence="1">
    <location>
        <begin position="50"/>
        <end position="70"/>
    </location>
</feature>
<proteinExistence type="predicted"/>
<sequence>QPCFSWSVSSRPSRTCVARPKLANNQCALFFKTRSAAPTSRRERRAMTSVPGAAVLLLVCTAAAVLTHGASAKEPPSSGSRVRPDFCSTTYIELDKPCTDELCNAECMKLFPGPGGCEKGKCLCGFC</sequence>
<evidence type="ECO:0000313" key="2">
    <source>
        <dbReference type="EnsemblPlants" id="TuG1812G0300001539.01.T01"/>
    </source>
</evidence>
<keyword evidence="1" id="KW-1133">Transmembrane helix</keyword>
<name>A0A8R7PPA3_TRIUA</name>
<keyword evidence="1" id="KW-0472">Membrane</keyword>
<dbReference type="EnsemblPlants" id="TuG1812G0300001539.01.T01">
    <property type="protein sequence ID" value="TuG1812G0300001539.01.T01"/>
    <property type="gene ID" value="TuG1812G0300001539.01"/>
</dbReference>
<evidence type="ECO:0000313" key="3">
    <source>
        <dbReference type="Proteomes" id="UP000015106"/>
    </source>
</evidence>
<protein>
    <submittedName>
        <fullName evidence="2">Uncharacterized protein</fullName>
    </submittedName>
</protein>
<evidence type="ECO:0000256" key="1">
    <source>
        <dbReference type="SAM" id="Phobius"/>
    </source>
</evidence>
<accession>A0A8R7PPA3</accession>
<dbReference type="Proteomes" id="UP000015106">
    <property type="component" value="Chromosome 3"/>
</dbReference>
<keyword evidence="1" id="KW-0812">Transmembrane</keyword>
<reference evidence="3" key="1">
    <citation type="journal article" date="2013" name="Nature">
        <title>Draft genome of the wheat A-genome progenitor Triticum urartu.</title>
        <authorList>
            <person name="Ling H.Q."/>
            <person name="Zhao S."/>
            <person name="Liu D."/>
            <person name="Wang J."/>
            <person name="Sun H."/>
            <person name="Zhang C."/>
            <person name="Fan H."/>
            <person name="Li D."/>
            <person name="Dong L."/>
            <person name="Tao Y."/>
            <person name="Gao C."/>
            <person name="Wu H."/>
            <person name="Li Y."/>
            <person name="Cui Y."/>
            <person name="Guo X."/>
            <person name="Zheng S."/>
            <person name="Wang B."/>
            <person name="Yu K."/>
            <person name="Liang Q."/>
            <person name="Yang W."/>
            <person name="Lou X."/>
            <person name="Chen J."/>
            <person name="Feng M."/>
            <person name="Jian J."/>
            <person name="Zhang X."/>
            <person name="Luo G."/>
            <person name="Jiang Y."/>
            <person name="Liu J."/>
            <person name="Wang Z."/>
            <person name="Sha Y."/>
            <person name="Zhang B."/>
            <person name="Wu H."/>
            <person name="Tang D."/>
            <person name="Shen Q."/>
            <person name="Xue P."/>
            <person name="Zou S."/>
            <person name="Wang X."/>
            <person name="Liu X."/>
            <person name="Wang F."/>
            <person name="Yang Y."/>
            <person name="An X."/>
            <person name="Dong Z."/>
            <person name="Zhang K."/>
            <person name="Zhang X."/>
            <person name="Luo M.C."/>
            <person name="Dvorak J."/>
            <person name="Tong Y."/>
            <person name="Wang J."/>
            <person name="Yang H."/>
            <person name="Li Z."/>
            <person name="Wang D."/>
            <person name="Zhang A."/>
            <person name="Wang J."/>
        </authorList>
    </citation>
    <scope>NUCLEOTIDE SEQUENCE</scope>
    <source>
        <strain evidence="3">cv. G1812</strain>
    </source>
</reference>
<dbReference type="Gramene" id="TuG1812G0300001539.01.T01">
    <property type="protein sequence ID" value="TuG1812G0300001539.01.T01"/>
    <property type="gene ID" value="TuG1812G0300001539.01"/>
</dbReference>
<organism evidence="2 3">
    <name type="scientific">Triticum urartu</name>
    <name type="common">Red wild einkorn</name>
    <name type="synonym">Crithodium urartu</name>
    <dbReference type="NCBI Taxonomy" id="4572"/>
    <lineage>
        <taxon>Eukaryota</taxon>
        <taxon>Viridiplantae</taxon>
        <taxon>Streptophyta</taxon>
        <taxon>Embryophyta</taxon>
        <taxon>Tracheophyta</taxon>
        <taxon>Spermatophyta</taxon>
        <taxon>Magnoliopsida</taxon>
        <taxon>Liliopsida</taxon>
        <taxon>Poales</taxon>
        <taxon>Poaceae</taxon>
        <taxon>BOP clade</taxon>
        <taxon>Pooideae</taxon>
        <taxon>Triticodae</taxon>
        <taxon>Triticeae</taxon>
        <taxon>Triticinae</taxon>
        <taxon>Triticum</taxon>
    </lineage>
</organism>
<dbReference type="AlphaFoldDB" id="A0A8R7PPA3"/>
<keyword evidence="3" id="KW-1185">Reference proteome</keyword>